<feature type="transmembrane region" description="Helical" evidence="2">
    <location>
        <begin position="105"/>
        <end position="124"/>
    </location>
</feature>
<feature type="domain" description="Polysaccharide biosynthesis protein CapD-like" evidence="3">
    <location>
        <begin position="284"/>
        <end position="566"/>
    </location>
</feature>
<keyword evidence="5" id="KW-1185">Reference proteome</keyword>
<dbReference type="CDD" id="cd05237">
    <property type="entry name" value="UDP_invert_4-6DH_SDR_e"/>
    <property type="match status" value="1"/>
</dbReference>
<dbReference type="AlphaFoldDB" id="A0A931FA38"/>
<evidence type="ECO:0000256" key="1">
    <source>
        <dbReference type="ARBA" id="ARBA00007430"/>
    </source>
</evidence>
<dbReference type="InterPro" id="IPR051203">
    <property type="entry name" value="Polysaccharide_Synthase-Rel"/>
</dbReference>
<gene>
    <name evidence="4" type="ORF">I0Q91_05600</name>
</gene>
<feature type="transmembrane region" description="Helical" evidence="2">
    <location>
        <begin position="12"/>
        <end position="34"/>
    </location>
</feature>
<evidence type="ECO:0000259" key="3">
    <source>
        <dbReference type="Pfam" id="PF02719"/>
    </source>
</evidence>
<dbReference type="SUPFAM" id="SSF53335">
    <property type="entry name" value="S-adenosyl-L-methionine-dependent methyltransferases"/>
    <property type="match status" value="1"/>
</dbReference>
<evidence type="ECO:0000313" key="5">
    <source>
        <dbReference type="Proteomes" id="UP000621436"/>
    </source>
</evidence>
<dbReference type="InterPro" id="IPR003869">
    <property type="entry name" value="Polysac_CapD-like"/>
</dbReference>
<reference evidence="4" key="1">
    <citation type="submission" date="2020-11" db="EMBL/GenBank/DDBJ databases">
        <title>Halonatronomonas betainensis gen. nov., sp. nov. a novel haloalkaliphilic representative of the family Halanaerobiacae capable of betaine degradation.</title>
        <authorList>
            <person name="Boltyanskaya Y."/>
            <person name="Kevbrin V."/>
            <person name="Detkova E."/>
            <person name="Grouzdev D.S."/>
            <person name="Koziaeva V."/>
            <person name="Zhilina T."/>
        </authorList>
    </citation>
    <scope>NUCLEOTIDE SEQUENCE</scope>
    <source>
        <strain evidence="4">Z-7014</strain>
    </source>
</reference>
<dbReference type="RefSeq" id="WP_270453444.1">
    <property type="nucleotide sequence ID" value="NZ_JADPIE010000003.1"/>
</dbReference>
<dbReference type="SUPFAM" id="SSF51735">
    <property type="entry name" value="NAD(P)-binding Rossmann-fold domains"/>
    <property type="match status" value="1"/>
</dbReference>
<keyword evidence="2" id="KW-0812">Transmembrane</keyword>
<dbReference type="Pfam" id="PF02719">
    <property type="entry name" value="Polysacc_synt_2"/>
    <property type="match status" value="1"/>
</dbReference>
<feature type="transmembrane region" description="Helical" evidence="2">
    <location>
        <begin position="40"/>
        <end position="61"/>
    </location>
</feature>
<dbReference type="Pfam" id="PF13727">
    <property type="entry name" value="CoA_binding_3"/>
    <property type="match status" value="1"/>
</dbReference>
<evidence type="ECO:0000313" key="4">
    <source>
        <dbReference type="EMBL" id="MBF8436542.1"/>
    </source>
</evidence>
<accession>A0A931FA38</accession>
<proteinExistence type="inferred from homology"/>
<dbReference type="InterPro" id="IPR029063">
    <property type="entry name" value="SAM-dependent_MTases_sf"/>
</dbReference>
<dbReference type="Proteomes" id="UP000621436">
    <property type="component" value="Unassembled WGS sequence"/>
</dbReference>
<comment type="similarity">
    <text evidence="1">Belongs to the polysaccharide synthase family.</text>
</comment>
<name>A0A931FA38_9FIRM</name>
<dbReference type="PANTHER" id="PTHR43318:SF1">
    <property type="entry name" value="POLYSACCHARIDE BIOSYNTHESIS PROTEIN EPSC-RELATED"/>
    <property type="match status" value="1"/>
</dbReference>
<comment type="caution">
    <text evidence="4">The sequence shown here is derived from an EMBL/GenBank/DDBJ whole genome shotgun (WGS) entry which is preliminary data.</text>
</comment>
<dbReference type="Gene3D" id="3.40.50.720">
    <property type="entry name" value="NAD(P)-binding Rossmann-like Domain"/>
    <property type="match status" value="2"/>
</dbReference>
<protein>
    <submittedName>
        <fullName evidence="4">Polysaccharide biosynthesis protein</fullName>
    </submittedName>
</protein>
<sequence>MKDFITKIYSKRILILIDMILLNLALYVSFVLRFDTVEPWRYQFGFIPVITIIGIGSFYISNLYNRLWKYASIGELKSIVKNAAFINILFMTYTYFFQIDLPRSIPLINFMLIIFTLGGFRFALRILKDYLDHSRETQPESNVLIIGAGDAAEMIIREMHKHPELNKHIIGLIDDDPEKRNLEIHGIEVIGNRYDIPDVISNNNIDEVIIAIPSAPGSDIKEVYKLASRDSSVSVKTVPGMYEILQDEVNISQLREVKVEDLLRRDPVELKTDKISSYIEGKRVLVTGGGGSIGSELCRQVARFNPQQVIIFDIYENNAYLLQRELRERYPELNIFTAIGDVRDPDKLNYLFARFKPDVVFHAAAHKHVPLMENNPGEAVKNNIFGTRNVAMMADRYGAEKFVLISTDKAVNPTNVMGATKRVAEMVIQDFDNRSMTDFAAVRFGNVLGSCGSVVPIFKNQIAEGGPVTVTHKEVTRYFMTIPEAVQLVMQAGSISDGGEVFVLDMGEPVKIIDLARDLISLSGLEPEVDIDIEITGLRPGEKLYEELMSDSENNQATEHQRIFISNLAERPDCKLMNEIDKFCDLIDRDNNNKLIAMLKSLVKTYEPNRSNVQEVIFDEKFQQDINN</sequence>
<dbReference type="InterPro" id="IPR036291">
    <property type="entry name" value="NAD(P)-bd_dom_sf"/>
</dbReference>
<dbReference type="EMBL" id="JADPIE010000003">
    <property type="protein sequence ID" value="MBF8436542.1"/>
    <property type="molecule type" value="Genomic_DNA"/>
</dbReference>
<dbReference type="PANTHER" id="PTHR43318">
    <property type="entry name" value="UDP-N-ACETYLGLUCOSAMINE 4,6-DEHYDRATASE"/>
    <property type="match status" value="1"/>
</dbReference>
<organism evidence="4 5">
    <name type="scientific">Halonatronomonas betaini</name>
    <dbReference type="NCBI Taxonomy" id="2778430"/>
    <lineage>
        <taxon>Bacteria</taxon>
        <taxon>Bacillati</taxon>
        <taxon>Bacillota</taxon>
        <taxon>Clostridia</taxon>
        <taxon>Halanaerobiales</taxon>
        <taxon>Halarsenatibacteraceae</taxon>
        <taxon>Halonatronomonas</taxon>
    </lineage>
</organism>
<evidence type="ECO:0000256" key="2">
    <source>
        <dbReference type="SAM" id="Phobius"/>
    </source>
</evidence>
<keyword evidence="2" id="KW-0472">Membrane</keyword>
<keyword evidence="2" id="KW-1133">Transmembrane helix</keyword>